<dbReference type="InterPro" id="IPR018062">
    <property type="entry name" value="HTH_AraC-typ_CS"/>
</dbReference>
<evidence type="ECO:0000256" key="2">
    <source>
        <dbReference type="ARBA" id="ARBA00023125"/>
    </source>
</evidence>
<evidence type="ECO:0000256" key="1">
    <source>
        <dbReference type="ARBA" id="ARBA00023015"/>
    </source>
</evidence>
<dbReference type="InterPro" id="IPR003313">
    <property type="entry name" value="AraC-bd"/>
</dbReference>
<evidence type="ECO:0000256" key="3">
    <source>
        <dbReference type="ARBA" id="ARBA00023163"/>
    </source>
</evidence>
<keyword evidence="6" id="KW-1185">Reference proteome</keyword>
<accession>A0A949NGZ0</accession>
<dbReference type="EMBL" id="JAHQCW010000069">
    <property type="protein sequence ID" value="MBU9739609.1"/>
    <property type="molecule type" value="Genomic_DNA"/>
</dbReference>
<dbReference type="InterPro" id="IPR018060">
    <property type="entry name" value="HTH_AraC"/>
</dbReference>
<dbReference type="PRINTS" id="PR00032">
    <property type="entry name" value="HTHARAC"/>
</dbReference>
<dbReference type="PROSITE" id="PS00041">
    <property type="entry name" value="HTH_ARAC_FAMILY_1"/>
    <property type="match status" value="1"/>
</dbReference>
<dbReference type="GO" id="GO:0003700">
    <property type="term" value="F:DNA-binding transcription factor activity"/>
    <property type="evidence" value="ECO:0007669"/>
    <property type="project" value="InterPro"/>
</dbReference>
<name>A0A949NGZ0_9FIRM</name>
<dbReference type="Gene3D" id="1.10.10.60">
    <property type="entry name" value="Homeodomain-like"/>
    <property type="match status" value="2"/>
</dbReference>
<dbReference type="SUPFAM" id="SSF51182">
    <property type="entry name" value="RmlC-like cupins"/>
    <property type="match status" value="1"/>
</dbReference>
<proteinExistence type="predicted"/>
<dbReference type="InterPro" id="IPR020449">
    <property type="entry name" value="Tscrpt_reg_AraC-type_HTH"/>
</dbReference>
<evidence type="ECO:0000313" key="6">
    <source>
        <dbReference type="Proteomes" id="UP000712157"/>
    </source>
</evidence>
<dbReference type="InterPro" id="IPR014710">
    <property type="entry name" value="RmlC-like_jellyroll"/>
</dbReference>
<dbReference type="SMART" id="SM00342">
    <property type="entry name" value="HTH_ARAC"/>
    <property type="match status" value="1"/>
</dbReference>
<dbReference type="InterPro" id="IPR011051">
    <property type="entry name" value="RmlC_Cupin_sf"/>
</dbReference>
<gene>
    <name evidence="5" type="ORF">KTH89_24035</name>
</gene>
<dbReference type="PANTHER" id="PTHR43280">
    <property type="entry name" value="ARAC-FAMILY TRANSCRIPTIONAL REGULATOR"/>
    <property type="match status" value="1"/>
</dbReference>
<dbReference type="PROSITE" id="PS01124">
    <property type="entry name" value="HTH_ARAC_FAMILY_2"/>
    <property type="match status" value="1"/>
</dbReference>
<dbReference type="Pfam" id="PF02311">
    <property type="entry name" value="AraC_binding"/>
    <property type="match status" value="1"/>
</dbReference>
<dbReference type="RefSeq" id="WP_238723390.1">
    <property type="nucleotide sequence ID" value="NZ_JAHQCW010000069.1"/>
</dbReference>
<dbReference type="AlphaFoldDB" id="A0A949NGZ0"/>
<dbReference type="Gene3D" id="2.60.120.10">
    <property type="entry name" value="Jelly Rolls"/>
    <property type="match status" value="1"/>
</dbReference>
<dbReference type="SUPFAM" id="SSF46689">
    <property type="entry name" value="Homeodomain-like"/>
    <property type="match status" value="1"/>
</dbReference>
<evidence type="ECO:0000259" key="4">
    <source>
        <dbReference type="PROSITE" id="PS01124"/>
    </source>
</evidence>
<keyword evidence="1" id="KW-0805">Transcription regulation</keyword>
<feature type="domain" description="HTH araC/xylS-type" evidence="4">
    <location>
        <begin position="226"/>
        <end position="323"/>
    </location>
</feature>
<keyword evidence="2" id="KW-0238">DNA-binding</keyword>
<comment type="caution">
    <text evidence="5">The sequence shown here is derived from an EMBL/GenBank/DDBJ whole genome shotgun (WGS) entry which is preliminary data.</text>
</comment>
<organism evidence="5 6">
    <name type="scientific">Diplocloster agilis</name>
    <dbReference type="NCBI Taxonomy" id="2850323"/>
    <lineage>
        <taxon>Bacteria</taxon>
        <taxon>Bacillati</taxon>
        <taxon>Bacillota</taxon>
        <taxon>Clostridia</taxon>
        <taxon>Lachnospirales</taxon>
        <taxon>Lachnospiraceae</taxon>
        <taxon>Diplocloster</taxon>
    </lineage>
</organism>
<dbReference type="InterPro" id="IPR009057">
    <property type="entry name" value="Homeodomain-like_sf"/>
</dbReference>
<protein>
    <submittedName>
        <fullName evidence="5">AraC family transcriptional regulator</fullName>
    </submittedName>
</protein>
<keyword evidence="3" id="KW-0804">Transcription</keyword>
<reference evidence="5" key="1">
    <citation type="submission" date="2021-06" db="EMBL/GenBank/DDBJ databases">
        <title>Description of novel taxa of the family Lachnospiraceae.</title>
        <authorList>
            <person name="Chaplin A.V."/>
            <person name="Sokolova S.R."/>
            <person name="Pikina A.P."/>
            <person name="Korzhanova M."/>
            <person name="Belova V."/>
            <person name="Korostin D."/>
            <person name="Efimov B.A."/>
        </authorList>
    </citation>
    <scope>NUCLEOTIDE SEQUENCE</scope>
    <source>
        <strain evidence="5">ASD5720</strain>
    </source>
</reference>
<dbReference type="PANTHER" id="PTHR43280:SF28">
    <property type="entry name" value="HTH-TYPE TRANSCRIPTIONAL ACTIVATOR RHAS"/>
    <property type="match status" value="1"/>
</dbReference>
<dbReference type="GO" id="GO:0043565">
    <property type="term" value="F:sequence-specific DNA binding"/>
    <property type="evidence" value="ECO:0007669"/>
    <property type="project" value="InterPro"/>
</dbReference>
<sequence length="326" mass="37756">MSTRAFNHYVEMYYKEHSDLPDNIDALKNIYATPESTARLYINILSRSPYNIELIRHPLEANARSKQHSHDYFELMYVSKGSCTQKIGNVQANLKAGDFCLLNPYVTHVIDIDSPETFLFNIVIKPSIFRASFLCMLTGNDLISNFFVSSLFTESQQKSFLMFSSGENVTAVSLIETLILELLDKKMGYPKATENYLALFFLELARSQQNRLDQENFNIMGNNQLSDILAYISQHKQDVSLSSVAEHFHYHPKYLSSLIKKYTNKSFSEILQESRLQETCDYLKNTTCTIDEIAQLTGYYDRSYFNRMFKKNFGLTPGEYRKQFSK</sequence>
<dbReference type="Proteomes" id="UP000712157">
    <property type="component" value="Unassembled WGS sequence"/>
</dbReference>
<evidence type="ECO:0000313" key="5">
    <source>
        <dbReference type="EMBL" id="MBU9739609.1"/>
    </source>
</evidence>
<dbReference type="Pfam" id="PF12833">
    <property type="entry name" value="HTH_18"/>
    <property type="match status" value="1"/>
</dbReference>